<dbReference type="AlphaFoldDB" id="A0A6V7HGC3"/>
<name>A0A6V7HGC3_9HYME</name>
<proteinExistence type="predicted"/>
<keyword evidence="2" id="KW-1185">Reference proteome</keyword>
<feature type="non-terminal residue" evidence="1">
    <location>
        <position position="135"/>
    </location>
</feature>
<gene>
    <name evidence="1" type="ORF">MHI_LOCUS850857</name>
</gene>
<protein>
    <submittedName>
        <fullName evidence="1">Uncharacterized protein</fullName>
    </submittedName>
</protein>
<comment type="caution">
    <text evidence="1">The sequence shown here is derived from an EMBL/GenBank/DDBJ whole genome shotgun (WGS) entry which is preliminary data.</text>
</comment>
<dbReference type="OrthoDB" id="10548114at2759"/>
<dbReference type="Proteomes" id="UP000752696">
    <property type="component" value="Unassembled WGS sequence"/>
</dbReference>
<accession>A0A6V7HGC3</accession>
<feature type="non-terminal residue" evidence="1">
    <location>
        <position position="1"/>
    </location>
</feature>
<sequence>VGLKMSNIRNYNTFYSDNIYEKEKCRRYGVIRTINYTCTKWPQRKMELNSHTRSKAKENYSSNNSKVILTRSQSTAMFESMIFGKKSVGTQTEEILSSSKPTEAEIYNNINLNENMSYGELFKIVAEKIEQNRQL</sequence>
<evidence type="ECO:0000313" key="1">
    <source>
        <dbReference type="EMBL" id="CAD1479312.1"/>
    </source>
</evidence>
<reference evidence="1" key="1">
    <citation type="submission" date="2020-07" db="EMBL/GenBank/DDBJ databases">
        <authorList>
            <person name="Nazaruddin N."/>
        </authorList>
    </citation>
    <scope>NUCLEOTIDE SEQUENCE</scope>
</reference>
<dbReference type="EMBL" id="CAJDYZ010011298">
    <property type="protein sequence ID" value="CAD1479312.1"/>
    <property type="molecule type" value="Genomic_DNA"/>
</dbReference>
<evidence type="ECO:0000313" key="2">
    <source>
        <dbReference type="Proteomes" id="UP000752696"/>
    </source>
</evidence>
<organism evidence="1 2">
    <name type="scientific">Heterotrigona itama</name>
    <dbReference type="NCBI Taxonomy" id="395501"/>
    <lineage>
        <taxon>Eukaryota</taxon>
        <taxon>Metazoa</taxon>
        <taxon>Ecdysozoa</taxon>
        <taxon>Arthropoda</taxon>
        <taxon>Hexapoda</taxon>
        <taxon>Insecta</taxon>
        <taxon>Pterygota</taxon>
        <taxon>Neoptera</taxon>
        <taxon>Endopterygota</taxon>
        <taxon>Hymenoptera</taxon>
        <taxon>Apocrita</taxon>
        <taxon>Aculeata</taxon>
        <taxon>Apoidea</taxon>
        <taxon>Anthophila</taxon>
        <taxon>Apidae</taxon>
        <taxon>Heterotrigona</taxon>
    </lineage>
</organism>